<evidence type="ECO:0000259" key="1">
    <source>
        <dbReference type="Pfam" id="PF03465"/>
    </source>
</evidence>
<name>A0A0A9XCP5_LYGHE</name>
<dbReference type="GO" id="GO:0070481">
    <property type="term" value="P:nuclear-transcribed mRNA catabolic process, non-stop decay"/>
    <property type="evidence" value="ECO:0007669"/>
    <property type="project" value="InterPro"/>
</dbReference>
<dbReference type="EMBL" id="GBHO01028739">
    <property type="protein sequence ID" value="JAG14865.1"/>
    <property type="molecule type" value="Transcribed_RNA"/>
</dbReference>
<dbReference type="Gene3D" id="3.30.1330.30">
    <property type="match status" value="1"/>
</dbReference>
<reference evidence="3" key="1">
    <citation type="journal article" date="2014" name="PLoS ONE">
        <title>Transcriptome-Based Identification of ABC Transporters in the Western Tarnished Plant Bug Lygus hesperus.</title>
        <authorList>
            <person name="Hull J.J."/>
            <person name="Chaney K."/>
            <person name="Geib S.M."/>
            <person name="Fabrick J.A."/>
            <person name="Brent C.S."/>
            <person name="Walsh D."/>
            <person name="Lavine L.C."/>
        </authorList>
    </citation>
    <scope>NUCLEOTIDE SEQUENCE</scope>
</reference>
<gene>
    <name evidence="3" type="primary">dom34_1</name>
    <name evidence="2" type="synonym">dom34_0</name>
    <name evidence="2" type="ORF">CM83_6022</name>
    <name evidence="3" type="ORF">CM83_6025</name>
</gene>
<dbReference type="AlphaFoldDB" id="A0A0A9XCP5"/>
<protein>
    <submittedName>
        <fullName evidence="3">Protein dom34</fullName>
    </submittedName>
</protein>
<dbReference type="Pfam" id="PF03465">
    <property type="entry name" value="eRF1_3"/>
    <property type="match status" value="1"/>
</dbReference>
<evidence type="ECO:0000313" key="3">
    <source>
        <dbReference type="EMBL" id="JAG14865.1"/>
    </source>
</evidence>
<dbReference type="GO" id="GO:0070966">
    <property type="term" value="P:nuclear-transcribed mRNA catabolic process, no-go decay"/>
    <property type="evidence" value="ECO:0007669"/>
    <property type="project" value="InterPro"/>
</dbReference>
<dbReference type="GO" id="GO:0005737">
    <property type="term" value="C:cytoplasm"/>
    <property type="evidence" value="ECO:0007669"/>
    <property type="project" value="TreeGrafter"/>
</dbReference>
<accession>A0A0A9XCP5</accession>
<sequence>MLLKDKRVLSILQDRKFVQENQAVTLFFTMLEKEPSKVCYGYDDVCRAFECCAIDTLLICDTLTHSLDTQQRAMYEALVEGSRRSGITVYELSTRSDIGRKLERMTGVAAILRFSLHYIHSGINDSEAATVYENFDEIR</sequence>
<dbReference type="InterPro" id="IPR004405">
    <property type="entry name" value="TF_pelota"/>
</dbReference>
<evidence type="ECO:0000313" key="2">
    <source>
        <dbReference type="EMBL" id="JAG14864.1"/>
    </source>
</evidence>
<dbReference type="PANTHER" id="PTHR10853:SF0">
    <property type="entry name" value="PROTEIN PELOTA HOMOLOG"/>
    <property type="match status" value="1"/>
</dbReference>
<dbReference type="GO" id="GO:0071025">
    <property type="term" value="P:RNA surveillance"/>
    <property type="evidence" value="ECO:0007669"/>
    <property type="project" value="InterPro"/>
</dbReference>
<dbReference type="PANTHER" id="PTHR10853">
    <property type="entry name" value="PELOTA"/>
    <property type="match status" value="1"/>
</dbReference>
<dbReference type="InterPro" id="IPR029064">
    <property type="entry name" value="Ribosomal_eL30-like_sf"/>
</dbReference>
<dbReference type="InterPro" id="IPR005142">
    <property type="entry name" value="eRF1_3"/>
</dbReference>
<dbReference type="GO" id="GO:0032790">
    <property type="term" value="P:ribosome disassembly"/>
    <property type="evidence" value="ECO:0007669"/>
    <property type="project" value="TreeGrafter"/>
</dbReference>
<feature type="domain" description="eRF1" evidence="1">
    <location>
        <begin position="17"/>
        <end position="115"/>
    </location>
</feature>
<proteinExistence type="predicted"/>
<dbReference type="GO" id="GO:0070651">
    <property type="term" value="P:nonfunctional rRNA decay"/>
    <property type="evidence" value="ECO:0007669"/>
    <property type="project" value="TreeGrafter"/>
</dbReference>
<reference evidence="3" key="2">
    <citation type="submission" date="2014-07" db="EMBL/GenBank/DDBJ databases">
        <authorList>
            <person name="Hull J."/>
        </authorList>
    </citation>
    <scope>NUCLEOTIDE SEQUENCE</scope>
</reference>
<dbReference type="EMBL" id="GBHO01028740">
    <property type="protein sequence ID" value="JAG14864.1"/>
    <property type="molecule type" value="Transcribed_RNA"/>
</dbReference>
<dbReference type="SUPFAM" id="SSF55315">
    <property type="entry name" value="L30e-like"/>
    <property type="match status" value="1"/>
</dbReference>
<organism evidence="3">
    <name type="scientific">Lygus hesperus</name>
    <name type="common">Western plant bug</name>
    <dbReference type="NCBI Taxonomy" id="30085"/>
    <lineage>
        <taxon>Eukaryota</taxon>
        <taxon>Metazoa</taxon>
        <taxon>Ecdysozoa</taxon>
        <taxon>Arthropoda</taxon>
        <taxon>Hexapoda</taxon>
        <taxon>Insecta</taxon>
        <taxon>Pterygota</taxon>
        <taxon>Neoptera</taxon>
        <taxon>Paraneoptera</taxon>
        <taxon>Hemiptera</taxon>
        <taxon>Heteroptera</taxon>
        <taxon>Panheteroptera</taxon>
        <taxon>Cimicomorpha</taxon>
        <taxon>Miridae</taxon>
        <taxon>Mirini</taxon>
        <taxon>Lygus</taxon>
    </lineage>
</organism>